<proteinExistence type="predicted"/>
<keyword evidence="2 4" id="KW-0067">ATP-binding</keyword>
<dbReference type="RefSeq" id="WP_217427346.1">
    <property type="nucleotide sequence ID" value="NZ_CADDTS010000048.1"/>
</dbReference>
<evidence type="ECO:0000259" key="3">
    <source>
        <dbReference type="PROSITE" id="PS50893"/>
    </source>
</evidence>
<dbReference type="CDD" id="cd03215">
    <property type="entry name" value="ABC_Carb_Monos_II"/>
    <property type="match status" value="1"/>
</dbReference>
<dbReference type="AlphaFoldDB" id="A0A811GHD5"/>
<evidence type="ECO:0000313" key="5">
    <source>
        <dbReference type="Proteomes" id="UP000489961"/>
    </source>
</evidence>
<protein>
    <submittedName>
        <fullName evidence="4">Xylose import ATP-binding protein XylG</fullName>
        <ecNumber evidence="4">3.6.3.17</ecNumber>
    </submittedName>
</protein>
<evidence type="ECO:0000256" key="1">
    <source>
        <dbReference type="ARBA" id="ARBA00022741"/>
    </source>
</evidence>
<dbReference type="GO" id="GO:0016887">
    <property type="term" value="F:ATP hydrolysis activity"/>
    <property type="evidence" value="ECO:0007669"/>
    <property type="project" value="InterPro"/>
</dbReference>
<gene>
    <name evidence="4" type="primary">xylG</name>
    <name evidence="4" type="ORF">SFB21_2903</name>
</gene>
<dbReference type="SUPFAM" id="SSF52540">
    <property type="entry name" value="P-loop containing nucleoside triphosphate hydrolases"/>
    <property type="match status" value="2"/>
</dbReference>
<dbReference type="Gene3D" id="3.40.50.300">
    <property type="entry name" value="P-loop containing nucleotide triphosphate hydrolases"/>
    <property type="match status" value="2"/>
</dbReference>
<keyword evidence="1" id="KW-0547">Nucleotide-binding</keyword>
<name>A0A811GHD5_9GAMM</name>
<dbReference type="Proteomes" id="UP000489961">
    <property type="component" value="Unassembled WGS sequence"/>
</dbReference>
<evidence type="ECO:0000313" key="4">
    <source>
        <dbReference type="EMBL" id="CAB1221630.1"/>
    </source>
</evidence>
<dbReference type="PROSITE" id="PS50893">
    <property type="entry name" value="ABC_TRANSPORTER_2"/>
    <property type="match status" value="2"/>
</dbReference>
<dbReference type="InterPro" id="IPR003593">
    <property type="entry name" value="AAA+_ATPase"/>
</dbReference>
<dbReference type="Pfam" id="PF00005">
    <property type="entry name" value="ABC_tran"/>
    <property type="match status" value="2"/>
</dbReference>
<dbReference type="EC" id="3.6.3.17" evidence="4"/>
<dbReference type="PANTHER" id="PTHR43790:SF4">
    <property type="entry name" value="GUANOSINE IMPORT ATP-BINDING PROTEIN NUPO"/>
    <property type="match status" value="1"/>
</dbReference>
<organism evidence="4 5">
    <name type="scientific">Acinetobacter bouvetii</name>
    <dbReference type="NCBI Taxonomy" id="202951"/>
    <lineage>
        <taxon>Bacteria</taxon>
        <taxon>Pseudomonadati</taxon>
        <taxon>Pseudomonadota</taxon>
        <taxon>Gammaproteobacteria</taxon>
        <taxon>Moraxellales</taxon>
        <taxon>Moraxellaceae</taxon>
        <taxon>Acinetobacter</taxon>
    </lineage>
</organism>
<evidence type="ECO:0000256" key="2">
    <source>
        <dbReference type="ARBA" id="ARBA00022840"/>
    </source>
</evidence>
<dbReference type="SMART" id="SM00382">
    <property type="entry name" value="AAA"/>
    <property type="match status" value="2"/>
</dbReference>
<dbReference type="GO" id="GO:0005524">
    <property type="term" value="F:ATP binding"/>
    <property type="evidence" value="ECO:0007669"/>
    <property type="project" value="UniProtKB-KW"/>
</dbReference>
<dbReference type="InterPro" id="IPR027417">
    <property type="entry name" value="P-loop_NTPase"/>
</dbReference>
<reference evidence="4 5" key="1">
    <citation type="submission" date="2020-02" db="EMBL/GenBank/DDBJ databases">
        <authorList>
            <person name="Chaudhuri R."/>
        </authorList>
    </citation>
    <scope>NUCLEOTIDE SEQUENCE [LARGE SCALE GENOMIC DNA]</scope>
    <source>
        <strain evidence="4">SFB21</strain>
    </source>
</reference>
<feature type="domain" description="ABC transporter" evidence="3">
    <location>
        <begin position="282"/>
        <end position="525"/>
    </location>
</feature>
<sequence>MLQAIQPETIAEEMYPSVLSLQHIKKTFGTFQALKDVSIELMQGEIHCLLGENGAGKSTLCNIIFGSLNASEGQILLHGQPFTAKSPKDALNHGIAMVHQHFSLIENTTVLDNLLLGRSQGILNRQKYKAEIEKLLQELNFSIDLNAQISELAVGEKQRVEIIKCLIRQPKVLILDEPTAVLLPHEIDALLEICQAVAARGCSILLVTHKLAEIKKVASKVSVLRAGAIVDHSDQPTKDIARLVKSMIHRGDDQNEIKLLKREQRDSRNGSPNARDIKDEILQVNGLNYVDTDGVQKLDNVTFIVNKAEIVAIAGVEGNGQSELASILSGMLTRSSGHIFINGQDVSLATPKQLTAQGVGVIAEDRHLTGCVTPMTLAENILLNHVDRYTRFGFINRKKLKSDAESLMQKYDVRAASSSIPFGRLSGGNQQKAVFARELTLDPLHFLLASQPTRGLDVGAVATIYDHIRSARDQGLGVLLISSELDELMAVADRILVFYRGRIIGEVSGEQANREQIGSWMAGQTDEK</sequence>
<dbReference type="PANTHER" id="PTHR43790">
    <property type="entry name" value="CARBOHYDRATE TRANSPORT ATP-BINDING PROTEIN MG119-RELATED"/>
    <property type="match status" value="1"/>
</dbReference>
<keyword evidence="4" id="KW-0378">Hydrolase</keyword>
<feature type="domain" description="ABC transporter" evidence="3">
    <location>
        <begin position="19"/>
        <end position="251"/>
    </location>
</feature>
<dbReference type="EMBL" id="CADDTS010000048">
    <property type="protein sequence ID" value="CAB1221630.1"/>
    <property type="molecule type" value="Genomic_DNA"/>
</dbReference>
<comment type="caution">
    <text evidence="4">The sequence shown here is derived from an EMBL/GenBank/DDBJ whole genome shotgun (WGS) entry which is preliminary data.</text>
</comment>
<accession>A0A811GHD5</accession>
<dbReference type="CDD" id="cd03216">
    <property type="entry name" value="ABC_Carb_Monos_I"/>
    <property type="match status" value="1"/>
</dbReference>
<dbReference type="InterPro" id="IPR003439">
    <property type="entry name" value="ABC_transporter-like_ATP-bd"/>
</dbReference>
<dbReference type="InterPro" id="IPR050107">
    <property type="entry name" value="ABC_carbohydrate_import_ATPase"/>
</dbReference>
<dbReference type="InterPro" id="IPR017871">
    <property type="entry name" value="ABC_transporter-like_CS"/>
</dbReference>
<dbReference type="PROSITE" id="PS00211">
    <property type="entry name" value="ABC_TRANSPORTER_1"/>
    <property type="match status" value="2"/>
</dbReference>